<comment type="caution">
    <text evidence="4">The sequence shown here is derived from an EMBL/GenBank/DDBJ whole genome shotgun (WGS) entry which is preliminary data.</text>
</comment>
<organism evidence="4 5">
    <name type="scientific">Tegillarca granosa</name>
    <name type="common">Malaysian cockle</name>
    <name type="synonym">Anadara granosa</name>
    <dbReference type="NCBI Taxonomy" id="220873"/>
    <lineage>
        <taxon>Eukaryota</taxon>
        <taxon>Metazoa</taxon>
        <taxon>Spiralia</taxon>
        <taxon>Lophotrochozoa</taxon>
        <taxon>Mollusca</taxon>
        <taxon>Bivalvia</taxon>
        <taxon>Autobranchia</taxon>
        <taxon>Pteriomorphia</taxon>
        <taxon>Arcoida</taxon>
        <taxon>Arcoidea</taxon>
        <taxon>Arcidae</taxon>
        <taxon>Tegillarca</taxon>
    </lineage>
</organism>
<evidence type="ECO:0000256" key="1">
    <source>
        <dbReference type="PROSITE-ProRule" id="PRU00042"/>
    </source>
</evidence>
<reference evidence="4 5" key="1">
    <citation type="submission" date="2022-12" db="EMBL/GenBank/DDBJ databases">
        <title>Chromosome-level genome of Tegillarca granosa.</title>
        <authorList>
            <person name="Kim J."/>
        </authorList>
    </citation>
    <scope>NUCLEOTIDE SEQUENCE [LARGE SCALE GENOMIC DNA]</scope>
    <source>
        <strain evidence="4">Teg-2019</strain>
        <tissue evidence="4">Adductor muscle</tissue>
    </source>
</reference>
<feature type="region of interest" description="Disordered" evidence="2">
    <location>
        <begin position="117"/>
        <end position="148"/>
    </location>
</feature>
<feature type="compositionally biased region" description="Basic and acidic residues" evidence="2">
    <location>
        <begin position="183"/>
        <end position="193"/>
    </location>
</feature>
<keyword evidence="1" id="KW-0862">Zinc</keyword>
<dbReference type="EMBL" id="JARBDR010000440">
    <property type="protein sequence ID" value="KAJ8312995.1"/>
    <property type="molecule type" value="Genomic_DNA"/>
</dbReference>
<gene>
    <name evidence="4" type="ORF">KUTeg_010368</name>
</gene>
<proteinExistence type="predicted"/>
<feature type="compositionally biased region" description="Polar residues" evidence="2">
    <location>
        <begin position="173"/>
        <end position="182"/>
    </location>
</feature>
<evidence type="ECO:0000259" key="3">
    <source>
        <dbReference type="PROSITE" id="PS50157"/>
    </source>
</evidence>
<dbReference type="InterPro" id="IPR013087">
    <property type="entry name" value="Znf_C2H2_type"/>
</dbReference>
<keyword evidence="1" id="KW-0863">Zinc-finger</keyword>
<dbReference type="Proteomes" id="UP001217089">
    <property type="component" value="Unassembled WGS sequence"/>
</dbReference>
<feature type="region of interest" description="Disordered" evidence="2">
    <location>
        <begin position="169"/>
        <end position="195"/>
    </location>
</feature>
<protein>
    <recommendedName>
        <fullName evidence="3">C2H2-type domain-containing protein</fullName>
    </recommendedName>
</protein>
<keyword evidence="1" id="KW-0479">Metal-binding</keyword>
<feature type="compositionally biased region" description="Polar residues" evidence="2">
    <location>
        <begin position="122"/>
        <end position="142"/>
    </location>
</feature>
<evidence type="ECO:0000313" key="4">
    <source>
        <dbReference type="EMBL" id="KAJ8312995.1"/>
    </source>
</evidence>
<accession>A0ABQ9F6H9</accession>
<name>A0ABQ9F6H9_TEGGR</name>
<evidence type="ECO:0000256" key="2">
    <source>
        <dbReference type="SAM" id="MobiDB-lite"/>
    </source>
</evidence>
<feature type="domain" description="C2H2-type" evidence="3">
    <location>
        <begin position="205"/>
        <end position="232"/>
    </location>
</feature>
<sequence length="352" mass="40170">MKVNIGRSLTVVIILRMENMLTINRKIVSMEMQGNISELISAAQADELQESPDFMTSSRIDPVEEVVENDEESDNIVENESANKSNKVEDILCNSSVKSGQETLQIFTVELEKLPEVKNTSKHTMQTRSSPRLSQNQPSSNPRGKKDLRYVIIKKGEIVGREIASTIDLGDTSDGNNFSSDATHQEHKMETTSKRARSVSGLKTMYCSKCNKMFRKVTYLIQHEKTCQDEQSKKLESDSHMYRQKESCGHCDYSTGVGCLMVRHKYLKHGIDFDRKKYKVFHCQYPECKFFQMTQELLTEHIKTEHLGLPSETVEEEEEEITPKDGLTSEIVVDEEVKSSETGSSIVKRWHL</sequence>
<keyword evidence="5" id="KW-1185">Reference proteome</keyword>
<evidence type="ECO:0000313" key="5">
    <source>
        <dbReference type="Proteomes" id="UP001217089"/>
    </source>
</evidence>
<dbReference type="PROSITE" id="PS50157">
    <property type="entry name" value="ZINC_FINGER_C2H2_2"/>
    <property type="match status" value="1"/>
</dbReference>